<protein>
    <submittedName>
        <fullName evidence="3">Asparagine synthase</fullName>
    </submittedName>
</protein>
<organism evidence="3 4">
    <name type="scientific">Collinsella aerofaciens</name>
    <dbReference type="NCBI Taxonomy" id="74426"/>
    <lineage>
        <taxon>Bacteria</taxon>
        <taxon>Bacillati</taxon>
        <taxon>Actinomycetota</taxon>
        <taxon>Coriobacteriia</taxon>
        <taxon>Coriobacteriales</taxon>
        <taxon>Coriobacteriaceae</taxon>
        <taxon>Collinsella</taxon>
    </lineage>
</organism>
<dbReference type="PIRSF" id="PIRSF006661">
    <property type="entry name" value="PP-lp_UCP006661"/>
    <property type="match status" value="1"/>
</dbReference>
<dbReference type="RefSeq" id="WP_152076186.1">
    <property type="nucleotide sequence ID" value="NZ_CAAKNU010000029.1"/>
</dbReference>
<dbReference type="InterPro" id="IPR014729">
    <property type="entry name" value="Rossmann-like_a/b/a_fold"/>
</dbReference>
<dbReference type="InterPro" id="IPR005232">
    <property type="entry name" value="LarE"/>
</dbReference>
<keyword evidence="5" id="KW-1185">Reference proteome</keyword>
<dbReference type="EMBL" id="CABWIH010000037">
    <property type="protein sequence ID" value="VWL95898.1"/>
    <property type="molecule type" value="Genomic_DNA"/>
</dbReference>
<dbReference type="AlphaFoldDB" id="A0A5K1J0H7"/>
<dbReference type="PANTHER" id="PTHR43169:SF2">
    <property type="entry name" value="NAD_GMP SYNTHASE DOMAIN-CONTAINING PROTEIN"/>
    <property type="match status" value="1"/>
</dbReference>
<evidence type="ECO:0000313" key="3">
    <source>
        <dbReference type="EMBL" id="VWL95898.1"/>
    </source>
</evidence>
<dbReference type="SUPFAM" id="SSF52402">
    <property type="entry name" value="Adenine nucleotide alpha hydrolases-like"/>
    <property type="match status" value="1"/>
</dbReference>
<dbReference type="InterPro" id="IPR052188">
    <property type="entry name" value="Ni-pincer_cofactor_biosynth"/>
</dbReference>
<evidence type="ECO:0000313" key="4">
    <source>
        <dbReference type="Proteomes" id="UP000330807"/>
    </source>
</evidence>
<dbReference type="Proteomes" id="UP000330807">
    <property type="component" value="Unassembled WGS sequence"/>
</dbReference>
<evidence type="ECO:0000313" key="5">
    <source>
        <dbReference type="Proteomes" id="UP000361836"/>
    </source>
</evidence>
<accession>A0A5K1J0H7</accession>
<reference evidence="4 5" key="1">
    <citation type="submission" date="2019-10" db="EMBL/GenBank/DDBJ databases">
        <authorList>
            <person name="Wolf R A."/>
        </authorList>
    </citation>
    <scope>NUCLEOTIDE SEQUENCE [LARGE SCALE GENOMIC DNA]</scope>
    <source>
        <strain evidence="3">Collinsella_aerofaciens_AK_138A</strain>
        <strain evidence="2">Collinsella_aerofaciens_MC2</strain>
    </source>
</reference>
<dbReference type="GO" id="GO:0016783">
    <property type="term" value="F:sulfurtransferase activity"/>
    <property type="evidence" value="ECO:0007669"/>
    <property type="project" value="InterPro"/>
</dbReference>
<proteinExistence type="predicted"/>
<dbReference type="EMBL" id="CABWIE010000010">
    <property type="protein sequence ID" value="VWL91776.1"/>
    <property type="molecule type" value="Genomic_DNA"/>
</dbReference>
<evidence type="ECO:0000313" key="2">
    <source>
        <dbReference type="EMBL" id="VWL91776.1"/>
    </source>
</evidence>
<dbReference type="PANTHER" id="PTHR43169">
    <property type="entry name" value="EXSB FAMILY PROTEIN"/>
    <property type="match status" value="1"/>
</dbReference>
<dbReference type="Gene3D" id="3.40.50.620">
    <property type="entry name" value="HUPs"/>
    <property type="match status" value="1"/>
</dbReference>
<feature type="active site" description="Nucleophile and sulfur donor" evidence="1">
    <location>
        <position position="191"/>
    </location>
</feature>
<dbReference type="Proteomes" id="UP000361836">
    <property type="component" value="Unassembled WGS sequence"/>
</dbReference>
<name>A0A5K1J0H7_9ACTN</name>
<gene>
    <name evidence="2" type="ORF">KCJAJFAP_02029</name>
    <name evidence="3" type="ORF">LMKDKBCB_01888</name>
</gene>
<sequence>MLSDTTAPAEELQDKLAALEQLLLAYGRVAIGFSGGVDSSFLAAVCARIMPASTLLVHLTTPLIGTPEQASFERSVDGQANEEPHFKLPVLNLSVDQLQLPQVACNDANRCYHCKQAGFTAIVNHAKSLGFSTVIDGSNASDRGDYRPGMRAAEELGVRSPLMEVGFTKDEERELLRAWGYPVWNLPAGACLATRVPTGEELTREKVSLIRACEDYLHDLDLAQVRARLVGGCMHIEAAPADVAKIAALGGAAVDGEGKTPLPAAIESALRELGCAHISPEVTPYIHGNMNQ</sequence>
<evidence type="ECO:0000256" key="1">
    <source>
        <dbReference type="PIRSR" id="PIRSR006661-1"/>
    </source>
</evidence>